<name>A0A3M7T454_BRAPC</name>
<evidence type="ECO:0000256" key="11">
    <source>
        <dbReference type="SAM" id="Phobius"/>
    </source>
</evidence>
<keyword evidence="8" id="KW-0406">Ion transport</keyword>
<dbReference type="EMBL" id="REGN01000317">
    <property type="protein sequence ID" value="RNA42806.1"/>
    <property type="molecule type" value="Genomic_DNA"/>
</dbReference>
<reference evidence="13 14" key="1">
    <citation type="journal article" date="2018" name="Sci. Rep.">
        <title>Genomic signatures of local adaptation to the degree of environmental predictability in rotifers.</title>
        <authorList>
            <person name="Franch-Gras L."/>
            <person name="Hahn C."/>
            <person name="Garcia-Roger E.M."/>
            <person name="Carmona M.J."/>
            <person name="Serra M."/>
            <person name="Gomez A."/>
        </authorList>
    </citation>
    <scope>NUCLEOTIDE SEQUENCE [LARGE SCALE GENOMIC DNA]</scope>
    <source>
        <strain evidence="13">HYR1</strain>
    </source>
</reference>
<dbReference type="OrthoDB" id="10035564at2759"/>
<dbReference type="InterPro" id="IPR003148">
    <property type="entry name" value="RCK_N"/>
</dbReference>
<dbReference type="InterPro" id="IPR047871">
    <property type="entry name" value="K_chnl_Slo-like"/>
</dbReference>
<sequence>MNQEIIVNKIILKKYCNIMQQSITVLGRLFMLFFIIGGLVSLLSLLIAVFASAIPELAQIIGNRPKYAGAYKVEKGKRHVFVCGHITYLTVSNFLKEFLHKDREIFDIEVVFMNK</sequence>
<evidence type="ECO:0000256" key="3">
    <source>
        <dbReference type="ARBA" id="ARBA00022538"/>
    </source>
</evidence>
<evidence type="ECO:0000256" key="2">
    <source>
        <dbReference type="ARBA" id="ARBA00022448"/>
    </source>
</evidence>
<evidence type="ECO:0000256" key="8">
    <source>
        <dbReference type="ARBA" id="ARBA00023065"/>
    </source>
</evidence>
<evidence type="ECO:0000256" key="7">
    <source>
        <dbReference type="ARBA" id="ARBA00022989"/>
    </source>
</evidence>
<evidence type="ECO:0000256" key="1">
    <source>
        <dbReference type="ARBA" id="ARBA00004141"/>
    </source>
</evidence>
<dbReference type="GO" id="GO:0045211">
    <property type="term" value="C:postsynaptic membrane"/>
    <property type="evidence" value="ECO:0007669"/>
    <property type="project" value="TreeGrafter"/>
</dbReference>
<keyword evidence="7 11" id="KW-1133">Transmembrane helix</keyword>
<dbReference type="Pfam" id="PF22614">
    <property type="entry name" value="Slo-like_RCK"/>
    <property type="match status" value="1"/>
</dbReference>
<keyword evidence="9 11" id="KW-0472">Membrane</keyword>
<dbReference type="PANTHER" id="PTHR10027:SF33">
    <property type="entry name" value="CALCIUM-ACTIVATED POTASSIUM CHANNEL SUBUNIT ALPHA-1-RELATED"/>
    <property type="match status" value="1"/>
</dbReference>
<evidence type="ECO:0000313" key="13">
    <source>
        <dbReference type="EMBL" id="RNA42806.1"/>
    </source>
</evidence>
<keyword evidence="10 13" id="KW-0407">Ion channel</keyword>
<comment type="subcellular location">
    <subcellularLocation>
        <location evidence="1">Membrane</location>
        <topology evidence="1">Multi-pass membrane protein</topology>
    </subcellularLocation>
</comment>
<feature type="transmembrane region" description="Helical" evidence="11">
    <location>
        <begin position="29"/>
        <end position="54"/>
    </location>
</feature>
<dbReference type="STRING" id="10195.A0A3M7T454"/>
<dbReference type="Proteomes" id="UP000276133">
    <property type="component" value="Unassembled WGS sequence"/>
</dbReference>
<comment type="caution">
    <text evidence="13">The sequence shown here is derived from an EMBL/GenBank/DDBJ whole genome shotgun (WGS) entry which is preliminary data.</text>
</comment>
<evidence type="ECO:0000256" key="6">
    <source>
        <dbReference type="ARBA" id="ARBA00022958"/>
    </source>
</evidence>
<organism evidence="13 14">
    <name type="scientific">Brachionus plicatilis</name>
    <name type="common">Marine rotifer</name>
    <name type="synonym">Brachionus muelleri</name>
    <dbReference type="NCBI Taxonomy" id="10195"/>
    <lineage>
        <taxon>Eukaryota</taxon>
        <taxon>Metazoa</taxon>
        <taxon>Spiralia</taxon>
        <taxon>Gnathifera</taxon>
        <taxon>Rotifera</taxon>
        <taxon>Eurotatoria</taxon>
        <taxon>Monogononta</taxon>
        <taxon>Pseudotrocha</taxon>
        <taxon>Ploima</taxon>
        <taxon>Brachionidae</taxon>
        <taxon>Brachionus</taxon>
    </lineage>
</organism>
<protein>
    <submittedName>
        <fullName evidence="13">Calcium-activated potassium channel slowpoke isoform X37</fullName>
    </submittedName>
</protein>
<evidence type="ECO:0000256" key="9">
    <source>
        <dbReference type="ARBA" id="ARBA00023136"/>
    </source>
</evidence>
<keyword evidence="3" id="KW-0633">Potassium transport</keyword>
<evidence type="ECO:0000313" key="14">
    <source>
        <dbReference type="Proteomes" id="UP000276133"/>
    </source>
</evidence>
<keyword evidence="5" id="KW-0631">Potassium channel</keyword>
<keyword evidence="4 11" id="KW-0812">Transmembrane</keyword>
<accession>A0A3M7T454</accession>
<proteinExistence type="predicted"/>
<gene>
    <name evidence="13" type="ORF">BpHYR1_000568</name>
</gene>
<feature type="domain" description="RCK N-terminal" evidence="12">
    <location>
        <begin position="76"/>
        <end position="114"/>
    </location>
</feature>
<dbReference type="GO" id="GO:0060072">
    <property type="term" value="F:large conductance calcium-activated potassium channel activity"/>
    <property type="evidence" value="ECO:0007669"/>
    <property type="project" value="TreeGrafter"/>
</dbReference>
<evidence type="ECO:0000256" key="4">
    <source>
        <dbReference type="ARBA" id="ARBA00022692"/>
    </source>
</evidence>
<dbReference type="PANTHER" id="PTHR10027">
    <property type="entry name" value="CALCIUM-ACTIVATED POTASSIUM CHANNEL ALPHA CHAIN"/>
    <property type="match status" value="1"/>
</dbReference>
<keyword evidence="6" id="KW-0630">Potassium</keyword>
<evidence type="ECO:0000256" key="10">
    <source>
        <dbReference type="ARBA" id="ARBA00023303"/>
    </source>
</evidence>
<keyword evidence="2" id="KW-0813">Transport</keyword>
<dbReference type="AlphaFoldDB" id="A0A3M7T454"/>
<keyword evidence="14" id="KW-1185">Reference proteome</keyword>
<evidence type="ECO:0000259" key="12">
    <source>
        <dbReference type="Pfam" id="PF22614"/>
    </source>
</evidence>
<evidence type="ECO:0000256" key="5">
    <source>
        <dbReference type="ARBA" id="ARBA00022826"/>
    </source>
</evidence>